<reference evidence="2 3" key="1">
    <citation type="journal article" date="2023" name="Plants (Basel)">
        <title>Bridging the Gap: Combining Genomics and Transcriptomics Approaches to Understand Stylosanthes scabra, an Orphan Legume from the Brazilian Caatinga.</title>
        <authorList>
            <person name="Ferreira-Neto J.R.C."/>
            <person name="da Silva M.D."/>
            <person name="Binneck E."/>
            <person name="de Melo N.F."/>
            <person name="da Silva R.H."/>
            <person name="de Melo A.L.T.M."/>
            <person name="Pandolfi V."/>
            <person name="Bustamante F.O."/>
            <person name="Brasileiro-Vidal A.C."/>
            <person name="Benko-Iseppon A.M."/>
        </authorList>
    </citation>
    <scope>NUCLEOTIDE SEQUENCE [LARGE SCALE GENOMIC DNA]</scope>
    <source>
        <tissue evidence="2">Leaves</tissue>
    </source>
</reference>
<dbReference type="Proteomes" id="UP001341840">
    <property type="component" value="Unassembled WGS sequence"/>
</dbReference>
<dbReference type="SUPFAM" id="SSF55658">
    <property type="entry name" value="L9 N-domain-like"/>
    <property type="match status" value="1"/>
</dbReference>
<evidence type="ECO:0000259" key="1">
    <source>
        <dbReference type="Pfam" id="PF01693"/>
    </source>
</evidence>
<evidence type="ECO:0000313" key="3">
    <source>
        <dbReference type="Proteomes" id="UP001341840"/>
    </source>
</evidence>
<sequence length="88" mass="10043">MLERPQDSPTTSTEQKPEVQRSYWVIFNGPMKGIYDDWSKVQIHVTGTPYGHKKYPSLTEAKQALKDAEAATTMAQYLQNITQTPQNK</sequence>
<feature type="domain" description="Ribonuclease H1 N-terminal" evidence="1">
    <location>
        <begin position="23"/>
        <end position="63"/>
    </location>
</feature>
<evidence type="ECO:0000313" key="2">
    <source>
        <dbReference type="EMBL" id="MED6171735.1"/>
    </source>
</evidence>
<feature type="non-terminal residue" evidence="2">
    <location>
        <position position="88"/>
    </location>
</feature>
<name>A0ABU6VDG8_9FABA</name>
<keyword evidence="3" id="KW-1185">Reference proteome</keyword>
<dbReference type="InterPro" id="IPR011320">
    <property type="entry name" value="RNase_H1_N"/>
</dbReference>
<protein>
    <recommendedName>
        <fullName evidence="1">Ribonuclease H1 N-terminal domain-containing protein</fullName>
    </recommendedName>
</protein>
<dbReference type="Gene3D" id="3.40.970.10">
    <property type="entry name" value="Ribonuclease H1, N-terminal domain"/>
    <property type="match status" value="1"/>
</dbReference>
<dbReference type="InterPro" id="IPR037056">
    <property type="entry name" value="RNase_H1_N_sf"/>
</dbReference>
<organism evidence="2 3">
    <name type="scientific">Stylosanthes scabra</name>
    <dbReference type="NCBI Taxonomy" id="79078"/>
    <lineage>
        <taxon>Eukaryota</taxon>
        <taxon>Viridiplantae</taxon>
        <taxon>Streptophyta</taxon>
        <taxon>Embryophyta</taxon>
        <taxon>Tracheophyta</taxon>
        <taxon>Spermatophyta</taxon>
        <taxon>Magnoliopsida</taxon>
        <taxon>eudicotyledons</taxon>
        <taxon>Gunneridae</taxon>
        <taxon>Pentapetalae</taxon>
        <taxon>rosids</taxon>
        <taxon>fabids</taxon>
        <taxon>Fabales</taxon>
        <taxon>Fabaceae</taxon>
        <taxon>Papilionoideae</taxon>
        <taxon>50 kb inversion clade</taxon>
        <taxon>dalbergioids sensu lato</taxon>
        <taxon>Dalbergieae</taxon>
        <taxon>Pterocarpus clade</taxon>
        <taxon>Stylosanthes</taxon>
    </lineage>
</organism>
<proteinExistence type="predicted"/>
<dbReference type="Pfam" id="PF01693">
    <property type="entry name" value="Cauli_VI"/>
    <property type="match status" value="1"/>
</dbReference>
<dbReference type="InterPro" id="IPR009027">
    <property type="entry name" value="Ribosomal_bL9/RNase_H1_N"/>
</dbReference>
<gene>
    <name evidence="2" type="ORF">PIB30_043538</name>
</gene>
<comment type="caution">
    <text evidence="2">The sequence shown here is derived from an EMBL/GenBank/DDBJ whole genome shotgun (WGS) entry which is preliminary data.</text>
</comment>
<accession>A0ABU6VDG8</accession>
<dbReference type="EMBL" id="JASCZI010151289">
    <property type="protein sequence ID" value="MED6171735.1"/>
    <property type="molecule type" value="Genomic_DNA"/>
</dbReference>